<accession>A0ABY7VTV0</accession>
<organism evidence="2 3">
    <name type="scientific">Lentisphaera profundi</name>
    <dbReference type="NCBI Taxonomy" id="1658616"/>
    <lineage>
        <taxon>Bacteria</taxon>
        <taxon>Pseudomonadati</taxon>
        <taxon>Lentisphaerota</taxon>
        <taxon>Lentisphaeria</taxon>
        <taxon>Lentisphaerales</taxon>
        <taxon>Lentisphaeraceae</taxon>
        <taxon>Lentisphaera</taxon>
    </lineage>
</organism>
<evidence type="ECO:0000256" key="1">
    <source>
        <dbReference type="SAM" id="Phobius"/>
    </source>
</evidence>
<reference evidence="2 3" key="1">
    <citation type="submission" date="2023-02" db="EMBL/GenBank/DDBJ databases">
        <title>Genome sequence of Lentisphaera profundi SAORIC-696.</title>
        <authorList>
            <person name="Kim e."/>
            <person name="Cho J.-C."/>
            <person name="Choi A."/>
            <person name="Kang I."/>
        </authorList>
    </citation>
    <scope>NUCLEOTIDE SEQUENCE [LARGE SCALE GENOMIC DNA]</scope>
    <source>
        <strain evidence="2 3">SAORIC-696</strain>
    </source>
</reference>
<keyword evidence="1" id="KW-0812">Transmembrane</keyword>
<keyword evidence="1" id="KW-1133">Transmembrane helix</keyword>
<keyword evidence="3" id="KW-1185">Reference proteome</keyword>
<evidence type="ECO:0000313" key="3">
    <source>
        <dbReference type="Proteomes" id="UP001214250"/>
    </source>
</evidence>
<sequence>MKSLRHFILLSFILGLSASLYGHHFKGLPHFSYFENYPQIPVDEYIGQCDSYEFSLVIYDFQGINKLDAQQPDDVRLFLVIFNLLENKTYQGPVTLKVMDGETEVQSEYFPNSVEESIYTLQRNLSETGDFSLKVILHDPAGKLEGTIPFLLSNQKINWALWISGSLCLIIVCVAYGSRQARLKQDRKENHQAQILKPRD</sequence>
<feature type="transmembrane region" description="Helical" evidence="1">
    <location>
        <begin position="159"/>
        <end position="178"/>
    </location>
</feature>
<dbReference type="EMBL" id="CP117811">
    <property type="protein sequence ID" value="WDE96251.1"/>
    <property type="molecule type" value="Genomic_DNA"/>
</dbReference>
<dbReference type="Proteomes" id="UP001214250">
    <property type="component" value="Chromosome 1"/>
</dbReference>
<protein>
    <submittedName>
        <fullName evidence="2">Uncharacterized protein</fullName>
    </submittedName>
</protein>
<name>A0ABY7VTV0_9BACT</name>
<evidence type="ECO:0000313" key="2">
    <source>
        <dbReference type="EMBL" id="WDE96251.1"/>
    </source>
</evidence>
<proteinExistence type="predicted"/>
<keyword evidence="1" id="KW-0472">Membrane</keyword>
<dbReference type="RefSeq" id="WP_274150327.1">
    <property type="nucleotide sequence ID" value="NZ_CP117811.1"/>
</dbReference>
<gene>
    <name evidence="2" type="ORF">PQO03_11085</name>
</gene>